<keyword evidence="4" id="KW-1185">Reference proteome</keyword>
<keyword evidence="1" id="KW-1133">Transmembrane helix</keyword>
<dbReference type="Gene3D" id="2.60.40.10">
    <property type="entry name" value="Immunoglobulins"/>
    <property type="match status" value="1"/>
</dbReference>
<dbReference type="InterPro" id="IPR013783">
    <property type="entry name" value="Ig-like_fold"/>
</dbReference>
<protein>
    <recommendedName>
        <fullName evidence="2">Ig-like domain-containing protein</fullName>
    </recommendedName>
</protein>
<proteinExistence type="predicted"/>
<dbReference type="AlphaFoldDB" id="A0ABD2QJN5"/>
<keyword evidence="1" id="KW-0812">Transmembrane</keyword>
<evidence type="ECO:0000259" key="2">
    <source>
        <dbReference type="PROSITE" id="PS50835"/>
    </source>
</evidence>
<comment type="caution">
    <text evidence="3">The sequence shown here is derived from an EMBL/GenBank/DDBJ whole genome shotgun (WGS) entry which is preliminary data.</text>
</comment>
<gene>
    <name evidence="3" type="ORF">Ciccas_001564</name>
</gene>
<feature type="transmembrane region" description="Helical" evidence="1">
    <location>
        <begin position="81"/>
        <end position="109"/>
    </location>
</feature>
<evidence type="ECO:0000256" key="1">
    <source>
        <dbReference type="SAM" id="Phobius"/>
    </source>
</evidence>
<dbReference type="Proteomes" id="UP001626550">
    <property type="component" value="Unassembled WGS sequence"/>
</dbReference>
<keyword evidence="1" id="KW-0472">Membrane</keyword>
<dbReference type="InterPro" id="IPR013098">
    <property type="entry name" value="Ig_I-set"/>
</dbReference>
<dbReference type="SUPFAM" id="SSF48726">
    <property type="entry name" value="Immunoglobulin"/>
    <property type="match status" value="1"/>
</dbReference>
<dbReference type="InterPro" id="IPR036179">
    <property type="entry name" value="Ig-like_dom_sf"/>
</dbReference>
<name>A0ABD2QJN5_9PLAT</name>
<evidence type="ECO:0000313" key="3">
    <source>
        <dbReference type="EMBL" id="KAL3319748.1"/>
    </source>
</evidence>
<organism evidence="3 4">
    <name type="scientific">Cichlidogyrus casuarinus</name>
    <dbReference type="NCBI Taxonomy" id="1844966"/>
    <lineage>
        <taxon>Eukaryota</taxon>
        <taxon>Metazoa</taxon>
        <taxon>Spiralia</taxon>
        <taxon>Lophotrochozoa</taxon>
        <taxon>Platyhelminthes</taxon>
        <taxon>Monogenea</taxon>
        <taxon>Monopisthocotylea</taxon>
        <taxon>Dactylogyridea</taxon>
        <taxon>Ancyrocephalidae</taxon>
        <taxon>Cichlidogyrus</taxon>
    </lineage>
</organism>
<accession>A0ABD2QJN5</accession>
<dbReference type="PROSITE" id="PS50835">
    <property type="entry name" value="IG_LIKE"/>
    <property type="match status" value="1"/>
</dbReference>
<dbReference type="EMBL" id="JBJKFK010000105">
    <property type="protein sequence ID" value="KAL3319748.1"/>
    <property type="molecule type" value="Genomic_DNA"/>
</dbReference>
<sequence>MWSNHFPQEAHYAIAAKTEPCPFRQIKIAELRTISAWTILLSFLCLPPVRSSPLKLRRVKNCYPSCRRREKQRWFKILNKWIYWETLLLLLAWFVVTHVFSSLLLHVAFHNTHVFVDAKLSNELLRSRMPAQKGSALGPRYPFNSTHHGARHLSLLKGDPGGSVPCTHEFMTFPDNLALVSDIVLVGTPQGLEPFGGSSIQPKLLAFINVKLVLKRPTSIAFPLRNDYNLLASYFAKSPEYVDQGRCLFEIQINRTYIFYLHRATNKGIYPVSQMPTPYNQNFVRQIKVILYGSEDPGLNVNIMPISHDEKLKVLEDQDVELLCKVTGKPLPIITWTHNDDPITVTDTGPRVDHRNS</sequence>
<evidence type="ECO:0000313" key="4">
    <source>
        <dbReference type="Proteomes" id="UP001626550"/>
    </source>
</evidence>
<feature type="domain" description="Ig-like" evidence="2">
    <location>
        <begin position="297"/>
        <end position="357"/>
    </location>
</feature>
<dbReference type="Pfam" id="PF07679">
    <property type="entry name" value="I-set"/>
    <property type="match status" value="1"/>
</dbReference>
<reference evidence="3 4" key="1">
    <citation type="submission" date="2024-11" db="EMBL/GenBank/DDBJ databases">
        <title>Adaptive evolution of stress response genes in parasites aligns with host niche diversity.</title>
        <authorList>
            <person name="Hahn C."/>
            <person name="Resl P."/>
        </authorList>
    </citation>
    <scope>NUCLEOTIDE SEQUENCE [LARGE SCALE GENOMIC DNA]</scope>
    <source>
        <strain evidence="3">EGGRZ-B1_66</strain>
        <tissue evidence="3">Body</tissue>
    </source>
</reference>
<dbReference type="InterPro" id="IPR007110">
    <property type="entry name" value="Ig-like_dom"/>
</dbReference>